<dbReference type="OrthoDB" id="9802385at2"/>
<reference evidence="1 2" key="1">
    <citation type="submission" date="2017-07" db="EMBL/GenBank/DDBJ databases">
        <title>Genome Sequence of Antarctobacter heliothermus Strain SMS3 Isolated from a culture of the Diatom Skeletonema marinoi.</title>
        <authorList>
            <person name="Topel M."/>
            <person name="Pinder M.I.M."/>
            <person name="Johansson O.N."/>
            <person name="Kourtchenko O."/>
            <person name="Godhe A."/>
            <person name="Clarke A.K."/>
        </authorList>
    </citation>
    <scope>NUCLEOTIDE SEQUENCE [LARGE SCALE GENOMIC DNA]</scope>
    <source>
        <strain evidence="1 2">SMS3</strain>
    </source>
</reference>
<dbReference type="Proteomes" id="UP000203589">
    <property type="component" value="Chromosome"/>
</dbReference>
<evidence type="ECO:0000313" key="2">
    <source>
        <dbReference type="Proteomes" id="UP000203589"/>
    </source>
</evidence>
<keyword evidence="2" id="KW-1185">Reference proteome</keyword>
<dbReference type="Gene3D" id="1.10.3210.10">
    <property type="entry name" value="Hypothetical protein af1432"/>
    <property type="match status" value="1"/>
</dbReference>
<dbReference type="EC" id="3.1.7.2" evidence="1"/>
<dbReference type="InterPro" id="IPR052194">
    <property type="entry name" value="MESH1"/>
</dbReference>
<dbReference type="GO" id="GO:0008893">
    <property type="term" value="F:guanosine-3',5'-bis(diphosphate) 3'-diphosphatase activity"/>
    <property type="evidence" value="ECO:0007669"/>
    <property type="project" value="UniProtKB-EC"/>
</dbReference>
<dbReference type="EMBL" id="CP022540">
    <property type="protein sequence ID" value="ASP23100.1"/>
    <property type="molecule type" value="Genomic_DNA"/>
</dbReference>
<protein>
    <submittedName>
        <fullName evidence="1">Guanosine-3',5'-bis(Diphosphate) 3'-pyrophosphohydrolase</fullName>
        <ecNumber evidence="1">3.1.7.2</ecNumber>
    </submittedName>
</protein>
<organism evidence="1 2">
    <name type="scientific">Antarctobacter heliothermus</name>
    <dbReference type="NCBI Taxonomy" id="74033"/>
    <lineage>
        <taxon>Bacteria</taxon>
        <taxon>Pseudomonadati</taxon>
        <taxon>Pseudomonadota</taxon>
        <taxon>Alphaproteobacteria</taxon>
        <taxon>Rhodobacterales</taxon>
        <taxon>Roseobacteraceae</taxon>
        <taxon>Antarctobacter</taxon>
    </lineage>
</organism>
<keyword evidence="1" id="KW-0378">Hydrolase</keyword>
<dbReference type="PANTHER" id="PTHR46246:SF1">
    <property type="entry name" value="GUANOSINE-3',5'-BIS(DIPHOSPHATE) 3'-PYROPHOSPHOHYDROLASE MESH1"/>
    <property type="match status" value="1"/>
</dbReference>
<dbReference type="PANTHER" id="PTHR46246">
    <property type="entry name" value="GUANOSINE-3',5'-BIS(DIPHOSPHATE) 3'-PYROPHOSPHOHYDROLASE MESH1"/>
    <property type="match status" value="1"/>
</dbReference>
<sequence>MIGAAFEMAFAAHRGQTDQAGMAYIGHVARVAAGVEGQSEVVVALLHDVVEDCDVPLSRVAAQFGDEIAAAVDAITRREGEAAESYYARVRANPIALAVKLSDIADNANPDRLAMLDAATRDHLVRKYTKARAALTLR</sequence>
<dbReference type="Pfam" id="PF13328">
    <property type="entry name" value="HD_4"/>
    <property type="match status" value="1"/>
</dbReference>
<name>A0A222EAH9_9RHOB</name>
<gene>
    <name evidence="1" type="primary">spoT</name>
    <name evidence="1" type="ORF">ANTHELSMS3_04500</name>
</gene>
<proteinExistence type="predicted"/>
<dbReference type="SUPFAM" id="SSF109604">
    <property type="entry name" value="HD-domain/PDEase-like"/>
    <property type="match status" value="1"/>
</dbReference>
<dbReference type="KEGG" id="aht:ANTHELSMS3_04500"/>
<dbReference type="RefSeq" id="WP_094036768.1">
    <property type="nucleotide sequence ID" value="NZ_CP022540.1"/>
</dbReference>
<evidence type="ECO:0000313" key="1">
    <source>
        <dbReference type="EMBL" id="ASP23100.1"/>
    </source>
</evidence>
<dbReference type="AlphaFoldDB" id="A0A222EAH9"/>
<accession>A0A222EAH9</accession>